<organism evidence="7 8">
    <name type="scientific">Silvanigrella aquatica</name>
    <dbReference type="NCBI Taxonomy" id="1915309"/>
    <lineage>
        <taxon>Bacteria</taxon>
        <taxon>Pseudomonadati</taxon>
        <taxon>Bdellovibrionota</taxon>
        <taxon>Oligoflexia</taxon>
        <taxon>Silvanigrellales</taxon>
        <taxon>Silvanigrellaceae</taxon>
        <taxon>Silvanigrella</taxon>
    </lineage>
</organism>
<dbReference type="GO" id="GO:0007165">
    <property type="term" value="P:signal transduction"/>
    <property type="evidence" value="ECO:0007669"/>
    <property type="project" value="UniProtKB-KW"/>
</dbReference>
<dbReference type="Pfam" id="PF12729">
    <property type="entry name" value="4HB_MCP_1"/>
    <property type="match status" value="1"/>
</dbReference>
<feature type="transmembrane region" description="Helical" evidence="5">
    <location>
        <begin position="195"/>
        <end position="215"/>
    </location>
</feature>
<keyword evidence="8" id="KW-1185">Reference proteome</keyword>
<dbReference type="KEGG" id="saqi:AXG55_05070"/>
<evidence type="ECO:0000256" key="5">
    <source>
        <dbReference type="SAM" id="Phobius"/>
    </source>
</evidence>
<evidence type="ECO:0000256" key="4">
    <source>
        <dbReference type="SAM" id="MobiDB-lite"/>
    </source>
</evidence>
<dbReference type="OrthoDB" id="8997805at2"/>
<reference evidence="7 8" key="1">
    <citation type="submission" date="2016-10" db="EMBL/GenBank/DDBJ databases">
        <title>Silvanigrella aquatica sp. nov., isolated from a freshwater lake located in the Black Forest, Germany, description of Silvanigrellaceae fam. nov., Silvanigrellales ord. nov., reclassification of the order Bdellovibrionales in the class Oligoflexia, reclassification of the families Bacteriovoracaceae and Halobacteriovoraceae in the new order Bacteriovoracales ord. nov., and reclassification of the family Pseudobacteriovoracaceae in the order Oligoflexiales.</title>
        <authorList>
            <person name="Hahn M.W."/>
            <person name="Schmidt J."/>
            <person name="Koll U."/>
            <person name="Rohde M."/>
            <person name="Verbag S."/>
            <person name="Pitt A."/>
            <person name="Nakai R."/>
            <person name="Naganuma T."/>
            <person name="Lang E."/>
        </authorList>
    </citation>
    <scope>NUCLEOTIDE SEQUENCE [LARGE SCALE GENOMIC DNA]</scope>
    <source>
        <strain evidence="7 8">MWH-Nonnen-W8red</strain>
    </source>
</reference>
<dbReference type="EMBL" id="CP017834">
    <property type="protein sequence ID" value="APJ03307.1"/>
    <property type="molecule type" value="Genomic_DNA"/>
</dbReference>
<evidence type="ECO:0000256" key="1">
    <source>
        <dbReference type="ARBA" id="ARBA00022500"/>
    </source>
</evidence>
<dbReference type="STRING" id="1915309.AXG55_05070"/>
<dbReference type="SUPFAM" id="SSF58104">
    <property type="entry name" value="Methyl-accepting chemotaxis protein (MCP) signaling domain"/>
    <property type="match status" value="1"/>
</dbReference>
<dbReference type="InterPro" id="IPR004089">
    <property type="entry name" value="MCPsignal_dom"/>
</dbReference>
<evidence type="ECO:0000313" key="7">
    <source>
        <dbReference type="EMBL" id="APJ03307.1"/>
    </source>
</evidence>
<keyword evidence="1" id="KW-0145">Chemotaxis</keyword>
<gene>
    <name evidence="7" type="ORF">AXG55_05070</name>
</gene>
<feature type="region of interest" description="Disordered" evidence="4">
    <location>
        <begin position="280"/>
        <end position="299"/>
    </location>
</feature>
<keyword evidence="5" id="KW-0472">Membrane</keyword>
<protein>
    <recommendedName>
        <fullName evidence="6">Methyl-accepting transducer domain-containing protein</fullName>
    </recommendedName>
</protein>
<evidence type="ECO:0000256" key="2">
    <source>
        <dbReference type="ARBA" id="ARBA00029447"/>
    </source>
</evidence>
<dbReference type="GO" id="GO:0004888">
    <property type="term" value="F:transmembrane signaling receptor activity"/>
    <property type="evidence" value="ECO:0007669"/>
    <property type="project" value="TreeGrafter"/>
</dbReference>
<dbReference type="GO" id="GO:0006935">
    <property type="term" value="P:chemotaxis"/>
    <property type="evidence" value="ECO:0007669"/>
    <property type="project" value="UniProtKB-KW"/>
</dbReference>
<dbReference type="Pfam" id="PF00015">
    <property type="entry name" value="MCPsignal"/>
    <property type="match status" value="1"/>
</dbReference>
<dbReference type="PANTHER" id="PTHR43531:SF11">
    <property type="entry name" value="METHYL-ACCEPTING CHEMOTAXIS PROTEIN 3"/>
    <property type="match status" value="1"/>
</dbReference>
<dbReference type="SMART" id="SM00283">
    <property type="entry name" value="MA"/>
    <property type="match status" value="1"/>
</dbReference>
<keyword evidence="3" id="KW-0807">Transducer</keyword>
<evidence type="ECO:0000259" key="6">
    <source>
        <dbReference type="PROSITE" id="PS50111"/>
    </source>
</evidence>
<dbReference type="InterPro" id="IPR024478">
    <property type="entry name" value="HlyB_4HB_MCP"/>
</dbReference>
<comment type="similarity">
    <text evidence="2">Belongs to the methyl-accepting chemotaxis (MCP) protein family.</text>
</comment>
<evidence type="ECO:0000256" key="3">
    <source>
        <dbReference type="PROSITE-ProRule" id="PRU00284"/>
    </source>
</evidence>
<feature type="domain" description="Methyl-accepting transducer" evidence="6">
    <location>
        <begin position="232"/>
        <end position="482"/>
    </location>
</feature>
<keyword evidence="5" id="KW-0812">Transmembrane</keyword>
<sequence>MSKKSLSFKLNISIIVLLLLIVCSGIYTILMINKTQDYAHETGDNWLPSVLSTSKMSEGVGKYARRILGLLSNSLIHTGEEEKKLKEEDLKALNKYTDHINEAIEKYKKLVSGSEETELYNDVVKKWQIYDKAVRESLKINNEGKKAEAIKYVLKEARKDAAALEEAISKLATFNYNGGIKSTEKGANLTTITNITMLSIIGSSILIGLFIIQIIRNTTGSLNNAVENLKSQSVATSEIASTLKKGSEQLTDSASEQASSIHETSAAVNEITSMVNRTAENAKESTNVAAHASTKTETGQTTMQRLVSAMETIQQSNSELQNIATIISQINAKTAVINDIVSKTELLSLNASIESARAGEYGKGFAVVAEEVGNLAKVSGKSAQEIQELITSSQEQVNKILGLTKERVDEGKKVTAEAQQAFQEISTDISTMTSTIQQISDATREQEIGVRQISEAMGNIDRSTQRSQASVSSVSESAVDLVKQSKSLDTTAKDIEVLIKGES</sequence>
<keyword evidence="5" id="KW-1133">Transmembrane helix</keyword>
<dbReference type="AlphaFoldDB" id="A0A1L4CZE0"/>
<dbReference type="Proteomes" id="UP000184731">
    <property type="component" value="Chromosome"/>
</dbReference>
<proteinExistence type="inferred from homology"/>
<dbReference type="PANTHER" id="PTHR43531">
    <property type="entry name" value="PROTEIN ICFG"/>
    <property type="match status" value="1"/>
</dbReference>
<name>A0A1L4CZE0_9BACT</name>
<dbReference type="InterPro" id="IPR051310">
    <property type="entry name" value="MCP_chemotaxis"/>
</dbReference>
<accession>A0A1L4CZE0</accession>
<dbReference type="PROSITE" id="PS50111">
    <property type="entry name" value="CHEMOTAXIS_TRANSDUC_2"/>
    <property type="match status" value="1"/>
</dbReference>
<feature type="transmembrane region" description="Helical" evidence="5">
    <location>
        <begin position="12"/>
        <end position="32"/>
    </location>
</feature>
<dbReference type="Gene3D" id="1.10.287.950">
    <property type="entry name" value="Methyl-accepting chemotaxis protein"/>
    <property type="match status" value="1"/>
</dbReference>
<dbReference type="GO" id="GO:0005886">
    <property type="term" value="C:plasma membrane"/>
    <property type="evidence" value="ECO:0007669"/>
    <property type="project" value="TreeGrafter"/>
</dbReference>
<evidence type="ECO:0000313" key="8">
    <source>
        <dbReference type="Proteomes" id="UP000184731"/>
    </source>
</evidence>
<dbReference type="RefSeq" id="WP_148697038.1">
    <property type="nucleotide sequence ID" value="NZ_CP017834.1"/>
</dbReference>